<dbReference type="PIRSF" id="PIRSF029171">
    <property type="entry name" value="Esterase_LipA"/>
    <property type="match status" value="1"/>
</dbReference>
<dbReference type="RefSeq" id="WP_087513733.1">
    <property type="nucleotide sequence ID" value="NZ_CP032134.1"/>
</dbReference>
<proteinExistence type="predicted"/>
<feature type="signal peptide" evidence="1">
    <location>
        <begin position="1"/>
        <end position="24"/>
    </location>
</feature>
<accession>A0A3B7LYY3</accession>
<sequence length="427" mass="45849">MKTIFKKSLLALTCSSLLFLTACGGDGSDSFTGVKPDQTFISETPYKHESMAEADSIKVMTYNMVNVQGKTAKATAIVMFPKTPMPKDGYRTVVWEHGTLGVGDFCAPSNNVLGTNFRDPLAKGLLNAGYVIVAPDYEGMGTPGIHPYLHLKSEAMSAISAMKAAKDHYGSKLNGAWMSVGQSQGGQASLGTAQYAKADESYKGAVAGAPASSLDTIIFDIAPDLLIDTEKQEIAAGIPADKRPSVSAYSTLLSYAAIAAVGIKASDPRFDYREIFADPRSGDIAATAEGSTGENGLCLDVNGGHTDSIRNKFSEDIIRFLSEDPSRRIMEYPGLDKAKFKASKQVQQFILDSQPGTERIDKPILIIQGTLDMSVPYPVTKGLYDRMLAMKSNVAFLPVKDASHTQAIVWANADLMKFVQTHMPASN</sequence>
<organism evidence="2 3">
    <name type="scientific">Acinetobacter chinensis</name>
    <dbReference type="NCBI Taxonomy" id="2004650"/>
    <lineage>
        <taxon>Bacteria</taxon>
        <taxon>Pseudomonadati</taxon>
        <taxon>Pseudomonadota</taxon>
        <taxon>Gammaproteobacteria</taxon>
        <taxon>Moraxellales</taxon>
        <taxon>Moraxellaceae</taxon>
        <taxon>Acinetobacter</taxon>
    </lineage>
</organism>
<dbReference type="InterPro" id="IPR029058">
    <property type="entry name" value="AB_hydrolase_fold"/>
</dbReference>
<feature type="chain" id="PRO_5017622389" evidence="1">
    <location>
        <begin position="25"/>
        <end position="427"/>
    </location>
</feature>
<dbReference type="PROSITE" id="PS51257">
    <property type="entry name" value="PROKAR_LIPOPROTEIN"/>
    <property type="match status" value="1"/>
</dbReference>
<dbReference type="AlphaFoldDB" id="A0A3B7LYY3"/>
<keyword evidence="1" id="KW-0732">Signal</keyword>
<protein>
    <submittedName>
        <fullName evidence="2">Alpha/beta hydrolase</fullName>
    </submittedName>
</protein>
<dbReference type="EMBL" id="CP032134">
    <property type="protein sequence ID" value="AXY55719.1"/>
    <property type="molecule type" value="Genomic_DNA"/>
</dbReference>
<dbReference type="PANTHER" id="PTHR34853:SF1">
    <property type="entry name" value="LIPASE 5"/>
    <property type="match status" value="1"/>
</dbReference>
<evidence type="ECO:0000256" key="1">
    <source>
        <dbReference type="SAM" id="SignalP"/>
    </source>
</evidence>
<dbReference type="PANTHER" id="PTHR34853">
    <property type="match status" value="1"/>
</dbReference>
<gene>
    <name evidence="2" type="ORF">CDG60_03380</name>
</gene>
<dbReference type="GO" id="GO:0016042">
    <property type="term" value="P:lipid catabolic process"/>
    <property type="evidence" value="ECO:0007669"/>
    <property type="project" value="InterPro"/>
</dbReference>
<evidence type="ECO:0000313" key="3">
    <source>
        <dbReference type="Proteomes" id="UP000263753"/>
    </source>
</evidence>
<dbReference type="Gene3D" id="3.40.50.1820">
    <property type="entry name" value="alpha/beta hydrolase"/>
    <property type="match status" value="2"/>
</dbReference>
<reference evidence="3" key="1">
    <citation type="submission" date="2018-09" db="EMBL/GenBank/DDBJ databases">
        <title>The complete genome of Acinetobacter sp. strain WCHAc010005.</title>
        <authorList>
            <person name="Hu Y."/>
            <person name="Long H."/>
            <person name="Feng Y."/>
            <person name="Zong Z."/>
        </authorList>
    </citation>
    <scope>NUCLEOTIDE SEQUENCE [LARGE SCALE GENOMIC DNA]</scope>
    <source>
        <strain evidence="3">WCHAc010005</strain>
    </source>
</reference>
<dbReference type="KEGG" id="achi:CDG60_03380"/>
<name>A0A3B7LYY3_9GAMM</name>
<dbReference type="Proteomes" id="UP000263753">
    <property type="component" value="Chromosome"/>
</dbReference>
<evidence type="ECO:0000313" key="2">
    <source>
        <dbReference type="EMBL" id="AXY55719.1"/>
    </source>
</evidence>
<dbReference type="GO" id="GO:0004806">
    <property type="term" value="F:triacylglycerol lipase activity"/>
    <property type="evidence" value="ECO:0007669"/>
    <property type="project" value="InterPro"/>
</dbReference>
<dbReference type="SUPFAM" id="SSF53474">
    <property type="entry name" value="alpha/beta-Hydrolases"/>
    <property type="match status" value="1"/>
</dbReference>
<keyword evidence="2" id="KW-0378">Hydrolase</keyword>
<dbReference type="InterPro" id="IPR005152">
    <property type="entry name" value="Lipase_secreted"/>
</dbReference>